<feature type="non-terminal residue" evidence="3">
    <location>
        <position position="1"/>
    </location>
</feature>
<reference evidence="3" key="1">
    <citation type="submission" date="2020-11" db="EMBL/GenBank/DDBJ databases">
        <authorList>
            <person name="Whitehead M."/>
        </authorList>
    </citation>
    <scope>NUCLEOTIDE SEQUENCE</scope>
    <source>
        <strain evidence="3">EGII</strain>
    </source>
</reference>
<feature type="chain" id="PRO_5032914868" evidence="2">
    <location>
        <begin position="25"/>
        <end position="117"/>
    </location>
</feature>
<accession>A0A811UIF5</accession>
<feature type="signal peptide" evidence="2">
    <location>
        <begin position="1"/>
        <end position="24"/>
    </location>
</feature>
<evidence type="ECO:0000256" key="2">
    <source>
        <dbReference type="SAM" id="SignalP"/>
    </source>
</evidence>
<evidence type="ECO:0000256" key="1">
    <source>
        <dbReference type="SAM" id="MobiDB-lite"/>
    </source>
</evidence>
<feature type="region of interest" description="Disordered" evidence="1">
    <location>
        <begin position="66"/>
        <end position="91"/>
    </location>
</feature>
<dbReference type="EMBL" id="CAJHJT010000012">
    <property type="protein sequence ID" value="CAD6998779.1"/>
    <property type="molecule type" value="Genomic_DNA"/>
</dbReference>
<name>A0A811UIF5_CERCA</name>
<keyword evidence="2" id="KW-0732">Signal</keyword>
<protein>
    <submittedName>
        <fullName evidence="3">(Mediterranean fruit fly) hypothetical protein</fullName>
    </submittedName>
</protein>
<dbReference type="AlphaFoldDB" id="A0A811UIF5"/>
<evidence type="ECO:0000313" key="3">
    <source>
        <dbReference type="EMBL" id="CAD6998779.1"/>
    </source>
</evidence>
<sequence length="117" mass="12842">TTCDKTMMAFRNLLFTSMIFIASSTRKLTSKCAKQPLYVCGVAVKCPQQGLMTFGTGHHQHLQATAGKHKCASKTSEPGRRTGSGRQCSADSEKCRARVAWRVLTAHHSYTVTHLAQ</sequence>
<organism evidence="3 4">
    <name type="scientific">Ceratitis capitata</name>
    <name type="common">Mediterranean fruit fly</name>
    <name type="synonym">Tephritis capitata</name>
    <dbReference type="NCBI Taxonomy" id="7213"/>
    <lineage>
        <taxon>Eukaryota</taxon>
        <taxon>Metazoa</taxon>
        <taxon>Ecdysozoa</taxon>
        <taxon>Arthropoda</taxon>
        <taxon>Hexapoda</taxon>
        <taxon>Insecta</taxon>
        <taxon>Pterygota</taxon>
        <taxon>Neoptera</taxon>
        <taxon>Endopterygota</taxon>
        <taxon>Diptera</taxon>
        <taxon>Brachycera</taxon>
        <taxon>Muscomorpha</taxon>
        <taxon>Tephritoidea</taxon>
        <taxon>Tephritidae</taxon>
        <taxon>Ceratitis</taxon>
        <taxon>Ceratitis</taxon>
    </lineage>
</organism>
<gene>
    <name evidence="3" type="ORF">CCAP1982_LOCUS7333</name>
</gene>
<comment type="caution">
    <text evidence="3">The sequence shown here is derived from an EMBL/GenBank/DDBJ whole genome shotgun (WGS) entry which is preliminary data.</text>
</comment>
<keyword evidence="4" id="KW-1185">Reference proteome</keyword>
<dbReference type="Proteomes" id="UP000606786">
    <property type="component" value="Unassembled WGS sequence"/>
</dbReference>
<proteinExistence type="predicted"/>
<evidence type="ECO:0000313" key="4">
    <source>
        <dbReference type="Proteomes" id="UP000606786"/>
    </source>
</evidence>